<dbReference type="Gene3D" id="3.40.50.150">
    <property type="entry name" value="Vaccinia Virus protein VP39"/>
    <property type="match status" value="1"/>
</dbReference>
<feature type="domain" description="Methyltransferase type 11" evidence="4">
    <location>
        <begin position="178"/>
        <end position="255"/>
    </location>
</feature>
<evidence type="ECO:0000313" key="6">
    <source>
        <dbReference type="Proteomes" id="UP000050424"/>
    </source>
</evidence>
<dbReference type="InterPro" id="IPR051419">
    <property type="entry name" value="Lys/N-term_MeTrsfase_sf"/>
</dbReference>
<keyword evidence="6" id="KW-1185">Reference proteome</keyword>
<comment type="similarity">
    <text evidence="1">Belongs to the methyltransferase superfamily.</text>
</comment>
<dbReference type="PANTHER" id="PTHR12176:SF84">
    <property type="entry name" value="METHYLTRANSFERASE DOMAIN-CONTAINING PROTEIN"/>
    <property type="match status" value="1"/>
</dbReference>
<evidence type="ECO:0000313" key="5">
    <source>
        <dbReference type="EMBL" id="KPM40339.1"/>
    </source>
</evidence>
<dbReference type="CDD" id="cd02440">
    <property type="entry name" value="AdoMet_MTases"/>
    <property type="match status" value="1"/>
</dbReference>
<reference evidence="5 6" key="1">
    <citation type="submission" date="2015-09" db="EMBL/GenBank/DDBJ databases">
        <title>Draft genome of a European isolate of the apple canker pathogen Neonectria ditissima.</title>
        <authorList>
            <person name="Gomez-Cortecero A."/>
            <person name="Harrison R.J."/>
            <person name="Armitage A.D."/>
        </authorList>
    </citation>
    <scope>NUCLEOTIDE SEQUENCE [LARGE SCALE GENOMIC DNA]</scope>
    <source>
        <strain evidence="5 6">R09/05</strain>
    </source>
</reference>
<comment type="caution">
    <text evidence="5">The sequence shown here is derived from an EMBL/GenBank/DDBJ whole genome shotgun (WGS) entry which is preliminary data.</text>
</comment>
<dbReference type="GO" id="GO:0008168">
    <property type="term" value="F:methyltransferase activity"/>
    <property type="evidence" value="ECO:0007669"/>
    <property type="project" value="UniProtKB-KW"/>
</dbReference>
<name>A0A0P7BJX0_9HYPO</name>
<keyword evidence="2" id="KW-0489">Methyltransferase</keyword>
<dbReference type="PANTHER" id="PTHR12176">
    <property type="entry name" value="SAM-DEPENDENT METHYLTRANSFERASE SUPERFAMILY PROTEIN"/>
    <property type="match status" value="1"/>
</dbReference>
<dbReference type="GO" id="GO:0032259">
    <property type="term" value="P:methylation"/>
    <property type="evidence" value="ECO:0007669"/>
    <property type="project" value="UniProtKB-KW"/>
</dbReference>
<keyword evidence="3" id="KW-0808">Transferase</keyword>
<evidence type="ECO:0000256" key="3">
    <source>
        <dbReference type="ARBA" id="ARBA00022679"/>
    </source>
</evidence>
<sequence>MTNMHIIPPPASHIKAGLSLLLLARHHIPVPVDPPSRLGTRKKGFPYVNKPALIFHRSCGQITHVTTGISHPVPSIHRQFSTVKASQAADSMISDTWSQIPEAMTDSAPPQLPPLEGLSSPLLDSVFAEFVPAEFDKQSYWHHRFASEKSFEWLLPSADFIRLIDPVLRTLRPDARILHVGCGTSDLQNHFRARGFRNVLNVDYEPLAVARGRDLESQQFGDVQMRYAIHDLTQLDLGDEEQFDLVIDKSTVDAVSCGGRDPLRRMTVGIRNCMAPGALWICLSYSETRFQLDGLPFDVEVFDKSATPKLQPMDPDVFNWCYVLRPKQQ</sequence>
<evidence type="ECO:0000256" key="2">
    <source>
        <dbReference type="ARBA" id="ARBA00022603"/>
    </source>
</evidence>
<dbReference type="Pfam" id="PF08241">
    <property type="entry name" value="Methyltransf_11"/>
    <property type="match status" value="1"/>
</dbReference>
<accession>A0A0P7BJX0</accession>
<dbReference type="InterPro" id="IPR029063">
    <property type="entry name" value="SAM-dependent_MTases_sf"/>
</dbReference>
<protein>
    <recommendedName>
        <fullName evidence="4">Methyltransferase type 11 domain-containing protein</fullName>
    </recommendedName>
</protein>
<proteinExistence type="inferred from homology"/>
<organism evidence="5 6">
    <name type="scientific">Neonectria ditissima</name>
    <dbReference type="NCBI Taxonomy" id="78410"/>
    <lineage>
        <taxon>Eukaryota</taxon>
        <taxon>Fungi</taxon>
        <taxon>Dikarya</taxon>
        <taxon>Ascomycota</taxon>
        <taxon>Pezizomycotina</taxon>
        <taxon>Sordariomycetes</taxon>
        <taxon>Hypocreomycetidae</taxon>
        <taxon>Hypocreales</taxon>
        <taxon>Nectriaceae</taxon>
        <taxon>Neonectria</taxon>
    </lineage>
</organism>
<dbReference type="InterPro" id="IPR013216">
    <property type="entry name" value="Methyltransf_11"/>
</dbReference>
<dbReference type="STRING" id="78410.A0A0P7BJX0"/>
<dbReference type="EMBL" id="LKCW01000086">
    <property type="protein sequence ID" value="KPM40339.1"/>
    <property type="molecule type" value="Genomic_DNA"/>
</dbReference>
<evidence type="ECO:0000256" key="1">
    <source>
        <dbReference type="ARBA" id="ARBA00008361"/>
    </source>
</evidence>
<dbReference type="AlphaFoldDB" id="A0A0P7BJX0"/>
<dbReference type="Proteomes" id="UP000050424">
    <property type="component" value="Unassembled WGS sequence"/>
</dbReference>
<gene>
    <name evidence="5" type="ORF">AK830_g6235</name>
</gene>
<evidence type="ECO:0000259" key="4">
    <source>
        <dbReference type="Pfam" id="PF08241"/>
    </source>
</evidence>
<dbReference type="SUPFAM" id="SSF53335">
    <property type="entry name" value="S-adenosyl-L-methionine-dependent methyltransferases"/>
    <property type="match status" value="1"/>
</dbReference>
<dbReference type="OrthoDB" id="411785at2759"/>